<feature type="compositionally biased region" description="Basic residues" evidence="1">
    <location>
        <begin position="115"/>
        <end position="128"/>
    </location>
</feature>
<organism evidence="2 3">
    <name type="scientific">Streptomyces virginiae</name>
    <name type="common">Streptomyces cinnamonensis</name>
    <dbReference type="NCBI Taxonomy" id="1961"/>
    <lineage>
        <taxon>Bacteria</taxon>
        <taxon>Bacillati</taxon>
        <taxon>Actinomycetota</taxon>
        <taxon>Actinomycetes</taxon>
        <taxon>Kitasatosporales</taxon>
        <taxon>Streptomycetaceae</taxon>
        <taxon>Streptomyces</taxon>
    </lineage>
</organism>
<name>A0A0L8N2C6_STRVG</name>
<dbReference type="AlphaFoldDB" id="A0A0L8N2C6"/>
<proteinExistence type="predicted"/>
<dbReference type="PATRIC" id="fig|1961.12.peg.1427"/>
<evidence type="ECO:0000313" key="2">
    <source>
        <dbReference type="EMBL" id="KOG56852.1"/>
    </source>
</evidence>
<feature type="region of interest" description="Disordered" evidence="1">
    <location>
        <begin position="1"/>
        <end position="20"/>
    </location>
</feature>
<accession>A0A0L8N2C6</accession>
<comment type="caution">
    <text evidence="2">The sequence shown here is derived from an EMBL/GenBank/DDBJ whole genome shotgun (WGS) entry which is preliminary data.</text>
</comment>
<dbReference type="Proteomes" id="UP000037084">
    <property type="component" value="Unassembled WGS sequence"/>
</dbReference>
<sequence>MSEEPIYDAPDTQLARRVAAPERLAETQDILDRTDALAARKRQQVEQSRTQLLEKTSRTQDEHSAVLAEHGAMLTSAARTTPPAEWHPGPPRFWQRPANRLLVITPCCIEGRARHTRRPLTARPRRPARRDGSDQHSGRGHRCARAPARLRVFAARLGEARYLLGGISGARIPIHHV</sequence>
<evidence type="ECO:0000256" key="1">
    <source>
        <dbReference type="SAM" id="MobiDB-lite"/>
    </source>
</evidence>
<feature type="region of interest" description="Disordered" evidence="1">
    <location>
        <begin position="115"/>
        <end position="143"/>
    </location>
</feature>
<evidence type="ECO:0000313" key="3">
    <source>
        <dbReference type="Proteomes" id="UP000037084"/>
    </source>
</evidence>
<dbReference type="EMBL" id="LGUV01000034">
    <property type="protein sequence ID" value="KOG56852.1"/>
    <property type="molecule type" value="Genomic_DNA"/>
</dbReference>
<gene>
    <name evidence="2" type="ORF">ADK75_06375</name>
</gene>
<protein>
    <submittedName>
        <fullName evidence="2">Uncharacterized protein</fullName>
    </submittedName>
</protein>
<reference evidence="3" key="1">
    <citation type="submission" date="2015-07" db="EMBL/GenBank/DDBJ databases">
        <authorList>
            <consortium name="Consortium for Microbial Forensics and Genomics (microFORGE)"/>
            <person name="Knight B.M."/>
            <person name="Roberts D.P."/>
            <person name="Lin D."/>
            <person name="Hari K."/>
            <person name="Fletcher J."/>
            <person name="Melcher U."/>
            <person name="Blagden T."/>
            <person name="Winegar R.A."/>
        </authorList>
    </citation>
    <scope>NUCLEOTIDE SEQUENCE [LARGE SCALE GENOMIC DNA]</scope>
    <source>
        <strain evidence="3">NRRL B-1447</strain>
    </source>
</reference>